<dbReference type="PANTHER" id="PTHR44688:SF25">
    <property type="entry name" value="HTH LUXR-TYPE DOMAIN-CONTAINING PROTEIN"/>
    <property type="match status" value="1"/>
</dbReference>
<dbReference type="Proteomes" id="UP001174839">
    <property type="component" value="Unassembled WGS sequence"/>
</dbReference>
<dbReference type="SUPFAM" id="SSF81901">
    <property type="entry name" value="HCP-like"/>
    <property type="match status" value="1"/>
</dbReference>
<dbReference type="Gene3D" id="1.25.40.10">
    <property type="entry name" value="Tetratricopeptide repeat domain"/>
    <property type="match status" value="1"/>
</dbReference>
<reference evidence="5" key="1">
    <citation type="submission" date="2023-06" db="EMBL/GenBank/DDBJ databases">
        <title>Robiginitalea aurantiacus sp. nov. and Algoriphagus sediminis sp. nov., isolated from coastal sediment.</title>
        <authorList>
            <person name="Zhou Z.Y."/>
            <person name="An J."/>
            <person name="Jia Y.W."/>
            <person name="Du Z.J."/>
        </authorList>
    </citation>
    <scope>NUCLEOTIDE SEQUENCE</scope>
    <source>
        <strain evidence="5">M39</strain>
    </source>
</reference>
<dbReference type="PROSITE" id="PS50043">
    <property type="entry name" value="HTH_LUXR_2"/>
    <property type="match status" value="1"/>
</dbReference>
<dbReference type="Pfam" id="PF17874">
    <property type="entry name" value="TPR_MalT"/>
    <property type="match status" value="1"/>
</dbReference>
<dbReference type="PRINTS" id="PR00038">
    <property type="entry name" value="HTHLUXR"/>
</dbReference>
<protein>
    <submittedName>
        <fullName evidence="5">LuxR C-terminal-related transcriptional regulator</fullName>
    </submittedName>
</protein>
<dbReference type="InterPro" id="IPR059106">
    <property type="entry name" value="WHD_MalT"/>
</dbReference>
<dbReference type="SUPFAM" id="SSF46894">
    <property type="entry name" value="C-terminal effector domain of the bipartite response regulators"/>
    <property type="match status" value="1"/>
</dbReference>
<dbReference type="RefSeq" id="WP_289723831.1">
    <property type="nucleotide sequence ID" value="NZ_JAUDUY010000001.1"/>
</dbReference>
<dbReference type="CDD" id="cd06170">
    <property type="entry name" value="LuxR_C_like"/>
    <property type="match status" value="1"/>
</dbReference>
<name>A0ABT7WC31_9FLAO</name>
<dbReference type="InterPro" id="IPR036388">
    <property type="entry name" value="WH-like_DNA-bd_sf"/>
</dbReference>
<dbReference type="PANTHER" id="PTHR44688">
    <property type="entry name" value="DNA-BINDING TRANSCRIPTIONAL ACTIVATOR DEVR_DOSR"/>
    <property type="match status" value="1"/>
</dbReference>
<sequence length="904" mass="104639">MNILRTRLFKPVVANRYIARPKLIQMMENGRNKPVQKVIAPAGYGKSIFVSQWLDETNSPHCWIAIEEDCNDLLTLLQYLIEALSVLDPKGFLGLSHLGNTLELPENTELSVPILNVLQGIKEEIIFVLDDYHKIDNQQVHDFFSELLNHFPEQHRFILISRYDPPLDLRRLIAYAKVHEIRMADLKFTEEEIRALSEAQTGKKLSPDSATVIFNQTEGWVIPIRLWLKELASNEDSETLELAKNQVQGTKVLGDLIEGVFASLDSSVRNYLMMASLFPRFNLALLRGVHDTIHPEGDQSFDEIEIRIRELLDRSLFIMALDDDNNWYRFHQLVKVFLKTRCKKKYSGETLSKSIGYGCSFLAAENSIFEAIQLSLEYRDFSRAIDLLNRERYSLFDNQRFDQFRRLLNLFPGEVIETEPSLLLVRAVLFDLTKKHDQMSEDLERARHLLPPLSSASEEAKRLWGEYYSSSSFRLFQNRKIDEVIQYSQKAMELLHSNSSYLHDHAMAFYIFALNASGKSDQAKAFLDSYRKTLRTTDPSYHMNYFALAAMFAFMRGKQEDIIENAQKARSLAVNHRNQGILLIANYYCSIALYQRNELDKGLEYLNEAIESSYVTRPSWIIECFYLKCLYHLARSEDTRFDHCFKKMIAFQKQFHSRSYEHLQSLLKTELMLRMGDASLAWNSWHDGPKKNTSYTHHYYQSQLTEVKLLMADHPYQDLNRAGDLLESFEVFAAEVNNLILLFQANALKIVWYSLKNETERALEHLRSLLSRTKAESIIRVYTDCGSPMQALLSKVSDTSPKDPYVQEILHSFNLKAGTRKGGGKGEEPLKKNRASVITQKEIQILQYISEGYQNKEIAEKLYYSLGTVKTYIYNLYQKIGVKNRGQAIAYFHALEEKSAATFK</sequence>
<dbReference type="Gene3D" id="1.10.10.10">
    <property type="entry name" value="Winged helix-like DNA-binding domain superfamily/Winged helix DNA-binding domain"/>
    <property type="match status" value="1"/>
</dbReference>
<dbReference type="Pfam" id="PF25873">
    <property type="entry name" value="WHD_MalT"/>
    <property type="match status" value="1"/>
</dbReference>
<dbReference type="PROSITE" id="PS00622">
    <property type="entry name" value="HTH_LUXR_1"/>
    <property type="match status" value="1"/>
</dbReference>
<keyword evidence="6" id="KW-1185">Reference proteome</keyword>
<keyword evidence="1" id="KW-0805">Transcription regulation</keyword>
<dbReference type="InterPro" id="IPR016032">
    <property type="entry name" value="Sig_transdc_resp-reg_C-effctor"/>
</dbReference>
<accession>A0ABT7WC31</accession>
<feature type="domain" description="HTH luxR-type" evidence="4">
    <location>
        <begin position="831"/>
        <end position="896"/>
    </location>
</feature>
<dbReference type="SMART" id="SM00421">
    <property type="entry name" value="HTH_LUXR"/>
    <property type="match status" value="1"/>
</dbReference>
<dbReference type="InterPro" id="IPR027417">
    <property type="entry name" value="P-loop_NTPase"/>
</dbReference>
<evidence type="ECO:0000256" key="2">
    <source>
        <dbReference type="ARBA" id="ARBA00023125"/>
    </source>
</evidence>
<evidence type="ECO:0000313" key="6">
    <source>
        <dbReference type="Proteomes" id="UP001174839"/>
    </source>
</evidence>
<dbReference type="InterPro" id="IPR041617">
    <property type="entry name" value="TPR_MalT"/>
</dbReference>
<dbReference type="InterPro" id="IPR000792">
    <property type="entry name" value="Tscrpt_reg_LuxR_C"/>
</dbReference>
<keyword evidence="3" id="KW-0804">Transcription</keyword>
<keyword evidence="2" id="KW-0238">DNA-binding</keyword>
<evidence type="ECO:0000256" key="1">
    <source>
        <dbReference type="ARBA" id="ARBA00023015"/>
    </source>
</evidence>
<evidence type="ECO:0000256" key="3">
    <source>
        <dbReference type="ARBA" id="ARBA00023163"/>
    </source>
</evidence>
<dbReference type="EMBL" id="JAUDUY010000001">
    <property type="protein sequence ID" value="MDM9630476.1"/>
    <property type="molecule type" value="Genomic_DNA"/>
</dbReference>
<evidence type="ECO:0000313" key="5">
    <source>
        <dbReference type="EMBL" id="MDM9630476.1"/>
    </source>
</evidence>
<comment type="caution">
    <text evidence="5">The sequence shown here is derived from an EMBL/GenBank/DDBJ whole genome shotgun (WGS) entry which is preliminary data.</text>
</comment>
<evidence type="ECO:0000259" key="4">
    <source>
        <dbReference type="PROSITE" id="PS50043"/>
    </source>
</evidence>
<proteinExistence type="predicted"/>
<gene>
    <name evidence="5" type="ORF">QU605_03295</name>
</gene>
<dbReference type="InterPro" id="IPR011990">
    <property type="entry name" value="TPR-like_helical_dom_sf"/>
</dbReference>
<organism evidence="5 6">
    <name type="scientific">Robiginitalea aurantiaca</name>
    <dbReference type="NCBI Taxonomy" id="3056915"/>
    <lineage>
        <taxon>Bacteria</taxon>
        <taxon>Pseudomonadati</taxon>
        <taxon>Bacteroidota</taxon>
        <taxon>Flavobacteriia</taxon>
        <taxon>Flavobacteriales</taxon>
        <taxon>Flavobacteriaceae</taxon>
        <taxon>Robiginitalea</taxon>
    </lineage>
</organism>
<dbReference type="SUPFAM" id="SSF52540">
    <property type="entry name" value="P-loop containing nucleoside triphosphate hydrolases"/>
    <property type="match status" value="1"/>
</dbReference>
<dbReference type="Pfam" id="PF00196">
    <property type="entry name" value="GerE"/>
    <property type="match status" value="1"/>
</dbReference>